<reference evidence="1 2" key="1">
    <citation type="submission" date="2022-01" db="EMBL/GenBank/DDBJ databases">
        <authorList>
            <person name="Xiong W."/>
            <person name="Schranz E."/>
        </authorList>
    </citation>
    <scope>NUCLEOTIDE SEQUENCE [LARGE SCALE GENOMIC DNA]</scope>
</reference>
<comment type="caution">
    <text evidence="1">The sequence shown here is derived from an EMBL/GenBank/DDBJ whole genome shotgun (WGS) entry which is preliminary data.</text>
</comment>
<dbReference type="EMBL" id="CAKMRJ010005745">
    <property type="protein sequence ID" value="CAH1453149.1"/>
    <property type="molecule type" value="Genomic_DNA"/>
</dbReference>
<dbReference type="AlphaFoldDB" id="A0AAU9PSF3"/>
<dbReference type="PANTHER" id="PTHR46245">
    <property type="entry name" value="B3 DOMAIN-CONTAINING PROTEIN OS07G0563300"/>
    <property type="match status" value="1"/>
</dbReference>
<keyword evidence="2" id="KW-1185">Reference proteome</keyword>
<name>A0AAU9PSF3_9ASTR</name>
<accession>A0AAU9PSF3</accession>
<organism evidence="1 2">
    <name type="scientific">Lactuca virosa</name>
    <dbReference type="NCBI Taxonomy" id="75947"/>
    <lineage>
        <taxon>Eukaryota</taxon>
        <taxon>Viridiplantae</taxon>
        <taxon>Streptophyta</taxon>
        <taxon>Embryophyta</taxon>
        <taxon>Tracheophyta</taxon>
        <taxon>Spermatophyta</taxon>
        <taxon>Magnoliopsida</taxon>
        <taxon>eudicotyledons</taxon>
        <taxon>Gunneridae</taxon>
        <taxon>Pentapetalae</taxon>
        <taxon>asterids</taxon>
        <taxon>campanulids</taxon>
        <taxon>Asterales</taxon>
        <taxon>Asteraceae</taxon>
        <taxon>Cichorioideae</taxon>
        <taxon>Cichorieae</taxon>
        <taxon>Lactucinae</taxon>
        <taxon>Lactuca</taxon>
    </lineage>
</organism>
<gene>
    <name evidence="1" type="ORF">LVIROSA_LOCUS38414</name>
</gene>
<protein>
    <submittedName>
        <fullName evidence="1">Uncharacterized protein</fullName>
    </submittedName>
</protein>
<evidence type="ECO:0000313" key="2">
    <source>
        <dbReference type="Proteomes" id="UP001157418"/>
    </source>
</evidence>
<dbReference type="Proteomes" id="UP001157418">
    <property type="component" value="Unassembled WGS sequence"/>
</dbReference>
<proteinExistence type="predicted"/>
<sequence length="110" mass="12226">MLTPPNALNPSSVTIEDQEFEEYEEPPVFRKGSIFTSSSSGSAYVAPDELSPRELDRLLRLAKDKVLDALIGYLKATDTDAGRFAKEICDAILAKCLIGGQRQLRRHIRC</sequence>
<dbReference type="PANTHER" id="PTHR46245:SF2">
    <property type="entry name" value="B3 DOMAIN-CONTAINING TRANSCRIPTION REPRESSOR VAL2"/>
    <property type="match status" value="1"/>
</dbReference>
<evidence type="ECO:0000313" key="1">
    <source>
        <dbReference type="EMBL" id="CAH1453149.1"/>
    </source>
</evidence>